<evidence type="ECO:0000313" key="2">
    <source>
        <dbReference type="EMBL" id="RMX50612.1"/>
    </source>
</evidence>
<feature type="signal peptide" evidence="1">
    <location>
        <begin position="1"/>
        <end position="31"/>
    </location>
</feature>
<comment type="caution">
    <text evidence="2">The sequence shown here is derived from an EMBL/GenBank/DDBJ whole genome shotgun (WGS) entry which is preliminary data.</text>
</comment>
<gene>
    <name evidence="2" type="ORF">pdam_00009695</name>
</gene>
<evidence type="ECO:0008006" key="4">
    <source>
        <dbReference type="Google" id="ProtNLM"/>
    </source>
</evidence>
<keyword evidence="1" id="KW-0732">Signal</keyword>
<evidence type="ECO:0000313" key="3">
    <source>
        <dbReference type="Proteomes" id="UP000275408"/>
    </source>
</evidence>
<evidence type="ECO:0000256" key="1">
    <source>
        <dbReference type="SAM" id="SignalP"/>
    </source>
</evidence>
<reference evidence="2 3" key="1">
    <citation type="journal article" date="2018" name="Sci. Rep.">
        <title>Comparative analysis of the Pocillopora damicornis genome highlights role of immune system in coral evolution.</title>
        <authorList>
            <person name="Cunning R."/>
            <person name="Bay R.A."/>
            <person name="Gillette P."/>
            <person name="Baker A.C."/>
            <person name="Traylor-Knowles N."/>
        </authorList>
    </citation>
    <scope>NUCLEOTIDE SEQUENCE [LARGE SCALE GENOMIC DNA]</scope>
    <source>
        <strain evidence="2">RSMAS</strain>
        <tissue evidence="2">Whole animal</tissue>
    </source>
</reference>
<keyword evidence="3" id="KW-1185">Reference proteome</keyword>
<sequence length="113" mass="12403">MECHHHHSGNRTPIFHLPLLVSRFFLAALRSRLTALNGKAPSYITELLKPYVPTRNLRSSSKNLLKVPPVKLNDKQEKTMSFFGFTGVILAIPSSVNVTGSLGGGEESITLFG</sequence>
<accession>A0A3M6UAA4</accession>
<feature type="chain" id="PRO_5018125359" description="Amino acid permease/ SLC12A domain-containing protein" evidence="1">
    <location>
        <begin position="32"/>
        <end position="113"/>
    </location>
</feature>
<dbReference type="AlphaFoldDB" id="A0A3M6UAA4"/>
<name>A0A3M6UAA4_POCDA</name>
<dbReference type="EMBL" id="RCHS01001930">
    <property type="protein sequence ID" value="RMX50612.1"/>
    <property type="molecule type" value="Genomic_DNA"/>
</dbReference>
<proteinExistence type="predicted"/>
<dbReference type="Proteomes" id="UP000275408">
    <property type="component" value="Unassembled WGS sequence"/>
</dbReference>
<organism evidence="2 3">
    <name type="scientific">Pocillopora damicornis</name>
    <name type="common">Cauliflower coral</name>
    <name type="synonym">Millepora damicornis</name>
    <dbReference type="NCBI Taxonomy" id="46731"/>
    <lineage>
        <taxon>Eukaryota</taxon>
        <taxon>Metazoa</taxon>
        <taxon>Cnidaria</taxon>
        <taxon>Anthozoa</taxon>
        <taxon>Hexacorallia</taxon>
        <taxon>Scleractinia</taxon>
        <taxon>Astrocoeniina</taxon>
        <taxon>Pocilloporidae</taxon>
        <taxon>Pocillopora</taxon>
    </lineage>
</organism>
<protein>
    <recommendedName>
        <fullName evidence="4">Amino acid permease/ SLC12A domain-containing protein</fullName>
    </recommendedName>
</protein>